<keyword evidence="3" id="KW-1185">Reference proteome</keyword>
<gene>
    <name evidence="2" type="ORF">IW261DRAFT_855085</name>
</gene>
<evidence type="ECO:0000256" key="1">
    <source>
        <dbReference type="SAM" id="MobiDB-lite"/>
    </source>
</evidence>
<feature type="region of interest" description="Disordered" evidence="1">
    <location>
        <begin position="136"/>
        <end position="162"/>
    </location>
</feature>
<evidence type="ECO:0000313" key="2">
    <source>
        <dbReference type="EMBL" id="KAK0484753.1"/>
    </source>
</evidence>
<dbReference type="EMBL" id="JAUEPR010000005">
    <property type="protein sequence ID" value="KAK0484753.1"/>
    <property type="molecule type" value="Genomic_DNA"/>
</dbReference>
<feature type="compositionally biased region" description="Polar residues" evidence="1">
    <location>
        <begin position="60"/>
        <end position="76"/>
    </location>
</feature>
<reference evidence="2" key="1">
    <citation type="submission" date="2023-06" db="EMBL/GenBank/DDBJ databases">
        <authorList>
            <consortium name="Lawrence Berkeley National Laboratory"/>
            <person name="Ahrendt S."/>
            <person name="Sahu N."/>
            <person name="Indic B."/>
            <person name="Wong-Bajracharya J."/>
            <person name="Merenyi Z."/>
            <person name="Ke H.-M."/>
            <person name="Monk M."/>
            <person name="Kocsube S."/>
            <person name="Drula E."/>
            <person name="Lipzen A."/>
            <person name="Balint B."/>
            <person name="Henrissat B."/>
            <person name="Andreopoulos B."/>
            <person name="Martin F.M."/>
            <person name="Harder C.B."/>
            <person name="Rigling D."/>
            <person name="Ford K.L."/>
            <person name="Foster G.D."/>
            <person name="Pangilinan J."/>
            <person name="Papanicolaou A."/>
            <person name="Barry K."/>
            <person name="LaButti K."/>
            <person name="Viragh M."/>
            <person name="Koriabine M."/>
            <person name="Yan M."/>
            <person name="Riley R."/>
            <person name="Champramary S."/>
            <person name="Plett K.L."/>
            <person name="Tsai I.J."/>
            <person name="Slot J."/>
            <person name="Sipos G."/>
            <person name="Plett J."/>
            <person name="Nagy L.G."/>
            <person name="Grigoriev I.V."/>
        </authorList>
    </citation>
    <scope>NUCLEOTIDE SEQUENCE</scope>
    <source>
        <strain evidence="2">ICMP 16352</strain>
    </source>
</reference>
<feature type="region of interest" description="Disordered" evidence="1">
    <location>
        <begin position="54"/>
        <end position="97"/>
    </location>
</feature>
<evidence type="ECO:0000313" key="3">
    <source>
        <dbReference type="Proteomes" id="UP001175227"/>
    </source>
</evidence>
<dbReference type="AlphaFoldDB" id="A0AA39UF88"/>
<comment type="caution">
    <text evidence="2">The sequence shown here is derived from an EMBL/GenBank/DDBJ whole genome shotgun (WGS) entry which is preliminary data.</text>
</comment>
<feature type="region of interest" description="Disordered" evidence="1">
    <location>
        <begin position="182"/>
        <end position="330"/>
    </location>
</feature>
<feature type="compositionally biased region" description="Acidic residues" evidence="1">
    <location>
        <begin position="296"/>
        <end position="307"/>
    </location>
</feature>
<organism evidence="2 3">
    <name type="scientific">Armillaria novae-zelandiae</name>
    <dbReference type="NCBI Taxonomy" id="153914"/>
    <lineage>
        <taxon>Eukaryota</taxon>
        <taxon>Fungi</taxon>
        <taxon>Dikarya</taxon>
        <taxon>Basidiomycota</taxon>
        <taxon>Agaricomycotina</taxon>
        <taxon>Agaricomycetes</taxon>
        <taxon>Agaricomycetidae</taxon>
        <taxon>Agaricales</taxon>
        <taxon>Marasmiineae</taxon>
        <taxon>Physalacriaceae</taxon>
        <taxon>Armillaria</taxon>
    </lineage>
</organism>
<dbReference type="Proteomes" id="UP001175227">
    <property type="component" value="Unassembled WGS sequence"/>
</dbReference>
<sequence length="512" mass="55536">MIPKGHCRCFQTVYDHIRFSVSSGLTDGCSGRHHAASTSIPAILGDLRGLVRNDHRPPTRISSSDFQSFTATSPDDGNTDILAGENKLGSPPRKQKGKLSLSIPHIVYSYQAQEGESSFPSSTDPPMDTPKHGFRMIGRGGSGSSRIVTPIRPKARKSEPYLAQAREAQLSPIAGSSRLPLLPVDTAASTPPQTKLRYSGRGGAGSKPRSLVPKPPKDHSFGFDFRIPARWKGKAKVEEEEEADDTTFIGDSDSDVSSIHFAEPVVPLSKPTSTSRPRNDAYEEANDEEHQSISDVIDDTDTTEEPDTAASSPIPSSSGLEMQQRKMTEEHTRYPKAGFIFVPKNCSRIMSGRIVMPSLPPLLPVSDVSSSTVSKGPSRQHSLPVAIPDSKSASTLETFENPLPREDDQCQAETTPVSSMIFSSPPSPAPSLQDHIEELSLHTVEPEGADYTLSSRPDSPFVDSIVPISPPTFERVMSEGGGFVSVVEEKQGWTGQWNRGNIREVISALREL</sequence>
<accession>A0AA39UF88</accession>
<feature type="compositionally biased region" description="Polar residues" evidence="1">
    <location>
        <begin position="309"/>
        <end position="321"/>
    </location>
</feature>
<name>A0AA39UF88_9AGAR</name>
<protein>
    <submittedName>
        <fullName evidence="2">Uncharacterized protein</fullName>
    </submittedName>
</protein>
<proteinExistence type="predicted"/>